<evidence type="ECO:0000256" key="3">
    <source>
        <dbReference type="ARBA" id="ARBA00022723"/>
    </source>
</evidence>
<comment type="cofactor">
    <cofactor evidence="8">
        <name>Zn(2+)</name>
        <dbReference type="ChEBI" id="CHEBI:29105"/>
    </cofactor>
    <text evidence="8">Binds 1 zinc ion.</text>
</comment>
<organism evidence="11 12">
    <name type="scientific">Bathymodiolus thermophilus thioautotrophic gill symbiont</name>
    <dbReference type="NCBI Taxonomy" id="2360"/>
    <lineage>
        <taxon>Bacteria</taxon>
        <taxon>Pseudomonadati</taxon>
        <taxon>Pseudomonadota</taxon>
        <taxon>Gammaproteobacteria</taxon>
        <taxon>sulfur-oxidizing symbionts</taxon>
    </lineage>
</organism>
<dbReference type="SUPFAM" id="SSF53927">
    <property type="entry name" value="Cytidine deaminase-like"/>
    <property type="match status" value="2"/>
</dbReference>
<dbReference type="PROSITE" id="PS00903">
    <property type="entry name" value="CYT_DCMP_DEAMINASES_1"/>
    <property type="match status" value="1"/>
</dbReference>
<dbReference type="GO" id="GO:0004126">
    <property type="term" value="F:cytidine deaminase activity"/>
    <property type="evidence" value="ECO:0007669"/>
    <property type="project" value="UniProtKB-EC"/>
</dbReference>
<evidence type="ECO:0000256" key="8">
    <source>
        <dbReference type="PIRSR" id="PIRSR006334-3"/>
    </source>
</evidence>
<proteinExistence type="inferred from homology"/>
<accession>A0A1J5U6S6</accession>
<reference evidence="12" key="1">
    <citation type="submission" date="2016-09" db="EMBL/GenBank/DDBJ databases">
        <title>Genome Sequence of Bathymodiolus thermophilus sulfur-oxidizing gill endosymbiont.</title>
        <authorList>
            <person name="Ponnudurai R."/>
            <person name="Kleiner M."/>
            <person name="Sayavedra L."/>
            <person name="Thuermer A."/>
            <person name="Felbeck H."/>
            <person name="Schlueter R."/>
            <person name="Schweder T."/>
            <person name="Markert S."/>
        </authorList>
    </citation>
    <scope>NUCLEOTIDE SEQUENCE [LARGE SCALE GENOMIC DNA]</scope>
    <source>
        <strain evidence="12">BAT/CrabSpa'14</strain>
    </source>
</reference>
<evidence type="ECO:0000256" key="1">
    <source>
        <dbReference type="ARBA" id="ARBA00006576"/>
    </source>
</evidence>
<dbReference type="Proteomes" id="UP000182798">
    <property type="component" value="Unassembled WGS sequence"/>
</dbReference>
<dbReference type="PANTHER" id="PTHR11644:SF2">
    <property type="entry name" value="CYTIDINE DEAMINASE"/>
    <property type="match status" value="1"/>
</dbReference>
<reference evidence="10 13" key="3">
    <citation type="submission" date="2020-05" db="EMBL/GenBank/DDBJ databases">
        <authorList>
            <person name="Petersen J."/>
            <person name="Sayavedra L."/>
        </authorList>
    </citation>
    <scope>NUCLEOTIDE SEQUENCE [LARGE SCALE GENOMIC DNA]</scope>
    <source>
        <strain evidence="10">B thermophilus SOXS</strain>
    </source>
</reference>
<feature type="domain" description="CMP/dCMP-type deaminase" evidence="9">
    <location>
        <begin position="204"/>
        <end position="314"/>
    </location>
</feature>
<feature type="binding site" evidence="8">
    <location>
        <position position="110"/>
    </location>
    <ligand>
        <name>Zn(2+)</name>
        <dbReference type="ChEBI" id="CHEBI:29105"/>
        <note>catalytic</note>
    </ligand>
</feature>
<dbReference type="InterPro" id="IPR016193">
    <property type="entry name" value="Cytidine_deaminase-like"/>
</dbReference>
<dbReference type="InterPro" id="IPR002125">
    <property type="entry name" value="CMP_dCMP_dom"/>
</dbReference>
<dbReference type="InterPro" id="IPR016192">
    <property type="entry name" value="APOBEC/CMP_deaminase_Zn-bd"/>
</dbReference>
<dbReference type="OrthoDB" id="9795347at2"/>
<comment type="caution">
    <text evidence="11">The sequence shown here is derived from an EMBL/GenBank/DDBJ whole genome shotgun (WGS) entry which is preliminary data.</text>
</comment>
<evidence type="ECO:0000313" key="12">
    <source>
        <dbReference type="Proteomes" id="UP000182798"/>
    </source>
</evidence>
<dbReference type="InterPro" id="IPR050202">
    <property type="entry name" value="Cyt/Deoxycyt_deaminase"/>
</dbReference>
<dbReference type="PIRSF" id="PIRSF006334">
    <property type="entry name" value="Cdd_plus_pseudo"/>
    <property type="match status" value="1"/>
</dbReference>
<evidence type="ECO:0000259" key="9">
    <source>
        <dbReference type="PROSITE" id="PS51747"/>
    </source>
</evidence>
<keyword evidence="13" id="KW-1185">Reference proteome</keyword>
<dbReference type="GO" id="GO:0005829">
    <property type="term" value="C:cytosol"/>
    <property type="evidence" value="ECO:0007669"/>
    <property type="project" value="TreeGrafter"/>
</dbReference>
<feature type="binding site" evidence="8">
    <location>
        <position position="140"/>
    </location>
    <ligand>
        <name>Zn(2+)</name>
        <dbReference type="ChEBI" id="CHEBI:29105"/>
        <note>catalytic</note>
    </ligand>
</feature>
<dbReference type="RefSeq" id="WP_071564989.1">
    <property type="nucleotide sequence ID" value="NZ_CAESAQ020000076.1"/>
</dbReference>
<comment type="similarity">
    <text evidence="1">Belongs to the cytidine and deoxycytidylate deaminase family.</text>
</comment>
<feature type="domain" description="CMP/dCMP-type deaminase" evidence="9">
    <location>
        <begin position="48"/>
        <end position="184"/>
    </location>
</feature>
<dbReference type="NCBIfam" id="NF006537">
    <property type="entry name" value="PRK09027.1"/>
    <property type="match status" value="1"/>
</dbReference>
<dbReference type="CDD" id="cd01283">
    <property type="entry name" value="cytidine_deaminase"/>
    <property type="match status" value="1"/>
</dbReference>
<evidence type="ECO:0000313" key="10">
    <source>
        <dbReference type="EMBL" id="CAB5501763.1"/>
    </source>
</evidence>
<dbReference type="GO" id="GO:0008270">
    <property type="term" value="F:zinc ion binding"/>
    <property type="evidence" value="ECO:0007669"/>
    <property type="project" value="InterPro"/>
</dbReference>
<sequence>MATKNISLESALSGFPDAIQTELRDALLKGGVIPSELAFSWINKLNIDIGALMIKLLPVAKAYARAPISKFYVGAVALGMPPSGSIIGPGNLYLGSNMEFPNESLSLCVHGEQSAVNHALIQGETGLQSLAINAAPCGYCRQFLYEITTAKTLNILLKKDQDQESCSYTEKPLSYYLPDAFEFQNSDQKEKGLMETESHHLSITSKEALAQAALSGANASYAPYTKDYCGVALMGENNQIYTGRYAENVAYNPSMSPMESALAYMNMNLPAQANLKITAASLVEVSNSISQKDVTEAVLSSVAPSVNLDYILAK</sequence>
<evidence type="ECO:0000256" key="7">
    <source>
        <dbReference type="PIRSR" id="PIRSR006334-2"/>
    </source>
</evidence>
<evidence type="ECO:0000256" key="4">
    <source>
        <dbReference type="ARBA" id="ARBA00022801"/>
    </source>
</evidence>
<dbReference type="EC" id="3.5.4.5" evidence="10"/>
<evidence type="ECO:0000313" key="11">
    <source>
        <dbReference type="EMBL" id="OIR24097.1"/>
    </source>
</evidence>
<evidence type="ECO:0000313" key="13">
    <source>
        <dbReference type="Proteomes" id="UP000643672"/>
    </source>
</evidence>
<comment type="subunit">
    <text evidence="2">Homodimer.</text>
</comment>
<dbReference type="AlphaFoldDB" id="A0A1J5U6S6"/>
<dbReference type="InterPro" id="IPR013171">
    <property type="entry name" value="Cyd/dCyd_deaminase_Zn-bd"/>
</dbReference>
<feature type="active site" description="Proton donor" evidence="6">
    <location>
        <position position="112"/>
    </location>
</feature>
<dbReference type="Gene3D" id="3.40.140.10">
    <property type="entry name" value="Cytidine Deaminase, domain 2"/>
    <property type="match status" value="2"/>
</dbReference>
<dbReference type="GO" id="GO:0055086">
    <property type="term" value="P:nucleobase-containing small molecule metabolic process"/>
    <property type="evidence" value="ECO:0007669"/>
    <property type="project" value="UniProtKB-ARBA"/>
</dbReference>
<dbReference type="EMBL" id="CAESAQ020000076">
    <property type="protein sequence ID" value="CAB5501763.1"/>
    <property type="molecule type" value="Genomic_DNA"/>
</dbReference>
<evidence type="ECO:0000256" key="6">
    <source>
        <dbReference type="PIRSR" id="PIRSR006334-1"/>
    </source>
</evidence>
<dbReference type="Pfam" id="PF08211">
    <property type="entry name" value="dCMP_cyt_deam_2"/>
    <property type="match status" value="1"/>
</dbReference>
<gene>
    <name evidence="11" type="ORF">BGC33_09365</name>
    <name evidence="10" type="ORF">THERMOS_1442</name>
</gene>
<keyword evidence="3 8" id="KW-0479">Metal-binding</keyword>
<dbReference type="Pfam" id="PF00383">
    <property type="entry name" value="dCMP_cyt_deam_1"/>
    <property type="match status" value="1"/>
</dbReference>
<reference evidence="11" key="2">
    <citation type="journal article" date="2017" name="Stand. Genomic Sci.">
        <title>Genome sequence of the sulfur-oxidizing Bathymodiolus thermophilus gill endosymbiont.</title>
        <authorList>
            <person name="Ponnudurai R."/>
            <person name="Sayavedra L."/>
            <person name="Kleiner M."/>
            <person name="Heiden S.E."/>
            <person name="Thurmer A."/>
            <person name="Felbeck H."/>
            <person name="Schluter R."/>
            <person name="Sievert S.M."/>
            <person name="Daniel R."/>
            <person name="Schweder T."/>
            <person name="Markert S."/>
        </authorList>
    </citation>
    <scope>NUCLEOTIDE SEQUENCE</scope>
    <source>
        <strain evidence="11">BAT/CrabSpa'14</strain>
    </source>
</reference>
<feature type="binding site" evidence="7">
    <location>
        <begin position="97"/>
        <end position="99"/>
    </location>
    <ligand>
        <name>substrate</name>
    </ligand>
</feature>
<dbReference type="PANTHER" id="PTHR11644">
    <property type="entry name" value="CYTIDINE DEAMINASE"/>
    <property type="match status" value="1"/>
</dbReference>
<evidence type="ECO:0000256" key="2">
    <source>
        <dbReference type="ARBA" id="ARBA00011738"/>
    </source>
</evidence>
<evidence type="ECO:0000256" key="5">
    <source>
        <dbReference type="ARBA" id="ARBA00022833"/>
    </source>
</evidence>
<dbReference type="Proteomes" id="UP000643672">
    <property type="component" value="Unassembled WGS sequence"/>
</dbReference>
<protein>
    <submittedName>
        <fullName evidence="10">Cytidine deaminase (EC)</fullName>
        <ecNumber evidence="10">3.5.4.5</ecNumber>
    </submittedName>
</protein>
<dbReference type="EMBL" id="MIQH01000851">
    <property type="protein sequence ID" value="OIR24097.1"/>
    <property type="molecule type" value="Genomic_DNA"/>
</dbReference>
<keyword evidence="4 10" id="KW-0378">Hydrolase</keyword>
<dbReference type="GO" id="GO:0042802">
    <property type="term" value="F:identical protein binding"/>
    <property type="evidence" value="ECO:0007669"/>
    <property type="project" value="UniProtKB-ARBA"/>
</dbReference>
<feature type="binding site" evidence="8">
    <location>
        <position position="137"/>
    </location>
    <ligand>
        <name>Zn(2+)</name>
        <dbReference type="ChEBI" id="CHEBI:29105"/>
        <note>catalytic</note>
    </ligand>
</feature>
<keyword evidence="5 8" id="KW-0862">Zinc</keyword>
<dbReference type="GO" id="GO:0072527">
    <property type="term" value="P:pyrimidine-containing compound metabolic process"/>
    <property type="evidence" value="ECO:0007669"/>
    <property type="project" value="UniProtKB-ARBA"/>
</dbReference>
<dbReference type="PROSITE" id="PS51747">
    <property type="entry name" value="CYT_DCMP_DEAMINASES_2"/>
    <property type="match status" value="2"/>
</dbReference>
<name>A0A1J5U6S6_9GAMM</name>